<dbReference type="InParanoid" id="A0A0C3BA86"/>
<comment type="similarity">
    <text evidence="1">Belongs to the AAA ATPase family.</text>
</comment>
<dbReference type="PANTHER" id="PTHR23077">
    <property type="entry name" value="AAA-FAMILY ATPASE"/>
    <property type="match status" value="1"/>
</dbReference>
<sequence>MSSLKGVLFDGPLSTGKTMLAKAITNKCNANFISIKGPELLMMWFSESEANVHKFFYKACASAPCVMFFDKLDLITKSCGESRGDAGGASDHVLNQILT</sequence>
<evidence type="ECO:0000313" key="6">
    <source>
        <dbReference type="Proteomes" id="UP000054166"/>
    </source>
</evidence>
<feature type="domain" description="ATPase AAA-type core" evidence="4">
    <location>
        <begin position="7"/>
        <end position="98"/>
    </location>
</feature>
<dbReference type="GO" id="GO:0005634">
    <property type="term" value="C:nucleus"/>
    <property type="evidence" value="ECO:0007669"/>
    <property type="project" value="TreeGrafter"/>
</dbReference>
<evidence type="ECO:0000256" key="2">
    <source>
        <dbReference type="ARBA" id="ARBA00022741"/>
    </source>
</evidence>
<evidence type="ECO:0000313" key="5">
    <source>
        <dbReference type="EMBL" id="KIM74242.1"/>
    </source>
</evidence>
<dbReference type="InterPro" id="IPR050168">
    <property type="entry name" value="AAA_ATPase_domain"/>
</dbReference>
<dbReference type="InterPro" id="IPR027417">
    <property type="entry name" value="P-loop_NTPase"/>
</dbReference>
<dbReference type="AlphaFoldDB" id="A0A0C3BA86"/>
<dbReference type="GO" id="GO:0005829">
    <property type="term" value="C:cytosol"/>
    <property type="evidence" value="ECO:0007669"/>
    <property type="project" value="TreeGrafter"/>
</dbReference>
<dbReference type="HOGENOM" id="CLU_000688_21_7_1"/>
<dbReference type="GO" id="GO:0034098">
    <property type="term" value="C:VCP-NPL4-UFD1 AAA ATPase complex"/>
    <property type="evidence" value="ECO:0007669"/>
    <property type="project" value="TreeGrafter"/>
</dbReference>
<dbReference type="GO" id="GO:0016887">
    <property type="term" value="F:ATP hydrolysis activity"/>
    <property type="evidence" value="ECO:0007669"/>
    <property type="project" value="InterPro"/>
</dbReference>
<keyword evidence="6" id="KW-1185">Reference proteome</keyword>
<evidence type="ECO:0000259" key="4">
    <source>
        <dbReference type="Pfam" id="PF00004"/>
    </source>
</evidence>
<accession>A0A0C3BA86</accession>
<proteinExistence type="inferred from homology"/>
<dbReference type="EMBL" id="KN833064">
    <property type="protein sequence ID" value="KIM74242.1"/>
    <property type="molecule type" value="Genomic_DNA"/>
</dbReference>
<dbReference type="GO" id="GO:0030970">
    <property type="term" value="P:retrograde protein transport, ER to cytosol"/>
    <property type="evidence" value="ECO:0007669"/>
    <property type="project" value="TreeGrafter"/>
</dbReference>
<dbReference type="Proteomes" id="UP000054166">
    <property type="component" value="Unassembled WGS sequence"/>
</dbReference>
<dbReference type="GO" id="GO:0051228">
    <property type="term" value="P:mitotic spindle disassembly"/>
    <property type="evidence" value="ECO:0007669"/>
    <property type="project" value="TreeGrafter"/>
</dbReference>
<evidence type="ECO:0000256" key="1">
    <source>
        <dbReference type="ARBA" id="ARBA00006914"/>
    </source>
</evidence>
<name>A0A0C3BA86_PILCF</name>
<dbReference type="GO" id="GO:0031593">
    <property type="term" value="F:polyubiquitin modification-dependent protein binding"/>
    <property type="evidence" value="ECO:0007669"/>
    <property type="project" value="TreeGrafter"/>
</dbReference>
<keyword evidence="2" id="KW-0547">Nucleotide-binding</keyword>
<dbReference type="PANTHER" id="PTHR23077:SF171">
    <property type="entry name" value="NUCLEAR VALOSIN-CONTAINING PROTEIN-LIKE"/>
    <property type="match status" value="1"/>
</dbReference>
<reference evidence="5 6" key="1">
    <citation type="submission" date="2014-04" db="EMBL/GenBank/DDBJ databases">
        <authorList>
            <consortium name="DOE Joint Genome Institute"/>
            <person name="Kuo A."/>
            <person name="Tarkka M."/>
            <person name="Buscot F."/>
            <person name="Kohler A."/>
            <person name="Nagy L.G."/>
            <person name="Floudas D."/>
            <person name="Copeland A."/>
            <person name="Barry K.W."/>
            <person name="Cichocki N."/>
            <person name="Veneault-Fourrey C."/>
            <person name="LaButti K."/>
            <person name="Lindquist E.A."/>
            <person name="Lipzen A."/>
            <person name="Lundell T."/>
            <person name="Morin E."/>
            <person name="Murat C."/>
            <person name="Sun H."/>
            <person name="Tunlid A."/>
            <person name="Henrissat B."/>
            <person name="Grigoriev I.V."/>
            <person name="Hibbett D.S."/>
            <person name="Martin F."/>
            <person name="Nordberg H.P."/>
            <person name="Cantor M.N."/>
            <person name="Hua S.X."/>
        </authorList>
    </citation>
    <scope>NUCLEOTIDE SEQUENCE [LARGE SCALE GENOMIC DNA]</scope>
    <source>
        <strain evidence="5 6">F 1598</strain>
    </source>
</reference>
<keyword evidence="3" id="KW-0067">ATP-binding</keyword>
<gene>
    <name evidence="5" type="ORF">PILCRDRAFT_80255</name>
</gene>
<dbReference type="OrthoDB" id="3252196at2759"/>
<dbReference type="Pfam" id="PF00004">
    <property type="entry name" value="AAA"/>
    <property type="match status" value="1"/>
</dbReference>
<dbReference type="Gene3D" id="3.40.50.300">
    <property type="entry name" value="P-loop containing nucleotide triphosphate hydrolases"/>
    <property type="match status" value="1"/>
</dbReference>
<organism evidence="5 6">
    <name type="scientific">Piloderma croceum (strain F 1598)</name>
    <dbReference type="NCBI Taxonomy" id="765440"/>
    <lineage>
        <taxon>Eukaryota</taxon>
        <taxon>Fungi</taxon>
        <taxon>Dikarya</taxon>
        <taxon>Basidiomycota</taxon>
        <taxon>Agaricomycotina</taxon>
        <taxon>Agaricomycetes</taxon>
        <taxon>Agaricomycetidae</taxon>
        <taxon>Atheliales</taxon>
        <taxon>Atheliaceae</taxon>
        <taxon>Piloderma</taxon>
    </lineage>
</organism>
<dbReference type="GO" id="GO:0097352">
    <property type="term" value="P:autophagosome maturation"/>
    <property type="evidence" value="ECO:0007669"/>
    <property type="project" value="TreeGrafter"/>
</dbReference>
<reference evidence="6" key="2">
    <citation type="submission" date="2015-01" db="EMBL/GenBank/DDBJ databases">
        <title>Evolutionary Origins and Diversification of the Mycorrhizal Mutualists.</title>
        <authorList>
            <consortium name="DOE Joint Genome Institute"/>
            <consortium name="Mycorrhizal Genomics Consortium"/>
            <person name="Kohler A."/>
            <person name="Kuo A."/>
            <person name="Nagy L.G."/>
            <person name="Floudas D."/>
            <person name="Copeland A."/>
            <person name="Barry K.W."/>
            <person name="Cichocki N."/>
            <person name="Veneault-Fourrey C."/>
            <person name="LaButti K."/>
            <person name="Lindquist E.A."/>
            <person name="Lipzen A."/>
            <person name="Lundell T."/>
            <person name="Morin E."/>
            <person name="Murat C."/>
            <person name="Riley R."/>
            <person name="Ohm R."/>
            <person name="Sun H."/>
            <person name="Tunlid A."/>
            <person name="Henrissat B."/>
            <person name="Grigoriev I.V."/>
            <person name="Hibbett D.S."/>
            <person name="Martin F."/>
        </authorList>
    </citation>
    <scope>NUCLEOTIDE SEQUENCE [LARGE SCALE GENOMIC DNA]</scope>
    <source>
        <strain evidence="6">F 1598</strain>
    </source>
</reference>
<dbReference type="SUPFAM" id="SSF52540">
    <property type="entry name" value="P-loop containing nucleoside triphosphate hydrolases"/>
    <property type="match status" value="1"/>
</dbReference>
<dbReference type="InterPro" id="IPR003959">
    <property type="entry name" value="ATPase_AAA_core"/>
</dbReference>
<protein>
    <recommendedName>
        <fullName evidence="4">ATPase AAA-type core domain-containing protein</fullName>
    </recommendedName>
</protein>
<dbReference type="GO" id="GO:0005524">
    <property type="term" value="F:ATP binding"/>
    <property type="evidence" value="ECO:0007669"/>
    <property type="project" value="UniProtKB-KW"/>
</dbReference>
<evidence type="ECO:0000256" key="3">
    <source>
        <dbReference type="ARBA" id="ARBA00022840"/>
    </source>
</evidence>
<dbReference type="STRING" id="765440.A0A0C3BA86"/>